<proteinExistence type="predicted"/>
<feature type="domain" description="Mediator complex subunit Med25 PTOV" evidence="2">
    <location>
        <begin position="353"/>
        <end position="458"/>
    </location>
</feature>
<dbReference type="OrthoDB" id="7690434at2759"/>
<evidence type="ECO:0000256" key="1">
    <source>
        <dbReference type="SAM" id="MobiDB-lite"/>
    </source>
</evidence>
<dbReference type="AlphaFoldDB" id="A0A9Q0N190"/>
<dbReference type="FunFam" id="2.40.290.30:FF:000002">
    <property type="entry name" value="Mediator of RNA polymerase II transcription subunit"/>
    <property type="match status" value="1"/>
</dbReference>
<dbReference type="InterPro" id="IPR038196">
    <property type="entry name" value="Med25_PTOV_sf"/>
</dbReference>
<name>A0A9Q0N190_9DIPT</name>
<dbReference type="InterPro" id="IPR021394">
    <property type="entry name" value="Med25_PTOV"/>
</dbReference>
<feature type="compositionally biased region" description="Low complexity" evidence="1">
    <location>
        <begin position="1"/>
        <end position="15"/>
    </location>
</feature>
<feature type="compositionally biased region" description="Low complexity" evidence="1">
    <location>
        <begin position="180"/>
        <end position="202"/>
    </location>
</feature>
<feature type="domain" description="Mediator complex subunit Med25 PTOV" evidence="2">
    <location>
        <begin position="26"/>
        <end position="176"/>
    </location>
</feature>
<organism evidence="3 4">
    <name type="scientific">Pseudolycoriella hygida</name>
    <dbReference type="NCBI Taxonomy" id="35572"/>
    <lineage>
        <taxon>Eukaryota</taxon>
        <taxon>Metazoa</taxon>
        <taxon>Ecdysozoa</taxon>
        <taxon>Arthropoda</taxon>
        <taxon>Hexapoda</taxon>
        <taxon>Insecta</taxon>
        <taxon>Pterygota</taxon>
        <taxon>Neoptera</taxon>
        <taxon>Endopterygota</taxon>
        <taxon>Diptera</taxon>
        <taxon>Nematocera</taxon>
        <taxon>Sciaroidea</taxon>
        <taxon>Sciaridae</taxon>
        <taxon>Pseudolycoriella</taxon>
    </lineage>
</organism>
<dbReference type="PANTHER" id="PTHR12433">
    <property type="entry name" value="MEDIATOR OF RNA POLYMERASE II TRANSCRIPTION SUBUNIT 25"/>
    <property type="match status" value="1"/>
</dbReference>
<dbReference type="GO" id="GO:0005667">
    <property type="term" value="C:transcription regulator complex"/>
    <property type="evidence" value="ECO:0007669"/>
    <property type="project" value="TreeGrafter"/>
</dbReference>
<gene>
    <name evidence="3" type="primary">MED25_0</name>
    <name evidence="3" type="ORF">Bhyg_06740</name>
</gene>
<evidence type="ECO:0000313" key="4">
    <source>
        <dbReference type="Proteomes" id="UP001151699"/>
    </source>
</evidence>
<sequence>QQQLQQQQAPLAQQQKPTNSTGSAAREKIWSGVLEWIEKAKVADQPKVTRQVPCHVTANIKDGELEIKADNWPSRLIMQLMPKQLVGNIGGQFLKDSKTVVFHPNACEALDALSKVMSSGFAGCVHFTMSPSNTVTCDIKVLILLYTPEKKAFLGFVPNNQVGFVDRLRKVIQQKQGIRQNPQGQLPGQPAPGTQGPGPNNQIKLEPGSQSDPFKNFDGYGQMPLLNAQRMMRPVMPSNNPGLRHLLQQQPPQSPNPQYRPVMGMQNQQGMNPHMGVRPSNPNAPYDETSFDFINNNFKGLKQLSLPNNCCPLQLQKFGPGHWNGLRDGRAIMTWIHINLIAMCWLRLWTAKKADNWPSKLTMQSMSKRMVVKIGIDFLRDARTVWFRLSGDALEDLSRAMNCCEAGCVHFTASQPNTCDIKVLILLYRPQKKAFFGIIPNDQLGFIDRLRQTARQKQLPEQPDAATQTKCDHLKSQK</sequence>
<dbReference type="EMBL" id="WJQU01000002">
    <property type="protein sequence ID" value="KAJ6641797.1"/>
    <property type="molecule type" value="Genomic_DNA"/>
</dbReference>
<dbReference type="Proteomes" id="UP001151699">
    <property type="component" value="Chromosome B"/>
</dbReference>
<dbReference type="PANTHER" id="PTHR12433:SF11">
    <property type="entry name" value="MEDIATOR OF RNA POLYMERASE II TRANSCRIPTION SUBUNIT 25"/>
    <property type="match status" value="1"/>
</dbReference>
<evidence type="ECO:0000259" key="2">
    <source>
        <dbReference type="Pfam" id="PF11232"/>
    </source>
</evidence>
<evidence type="ECO:0000313" key="3">
    <source>
        <dbReference type="EMBL" id="KAJ6641797.1"/>
    </source>
</evidence>
<dbReference type="Gene3D" id="2.40.290.30">
    <property type="entry name" value="Mediator complex subunit 25, ACID domain"/>
    <property type="match status" value="2"/>
</dbReference>
<feature type="region of interest" description="Disordered" evidence="1">
    <location>
        <begin position="457"/>
        <end position="478"/>
    </location>
</feature>
<accession>A0A9Q0N190</accession>
<feature type="region of interest" description="Disordered" evidence="1">
    <location>
        <begin position="175"/>
        <end position="221"/>
    </location>
</feature>
<feature type="region of interest" description="Disordered" evidence="1">
    <location>
        <begin position="233"/>
        <end position="255"/>
    </location>
</feature>
<feature type="region of interest" description="Disordered" evidence="1">
    <location>
        <begin position="1"/>
        <end position="24"/>
    </location>
</feature>
<feature type="non-terminal residue" evidence="3">
    <location>
        <position position="1"/>
    </location>
</feature>
<dbReference type="GO" id="GO:0045944">
    <property type="term" value="P:positive regulation of transcription by RNA polymerase II"/>
    <property type="evidence" value="ECO:0007669"/>
    <property type="project" value="TreeGrafter"/>
</dbReference>
<keyword evidence="4" id="KW-1185">Reference proteome</keyword>
<dbReference type="Pfam" id="PF11232">
    <property type="entry name" value="Med25"/>
    <property type="match status" value="2"/>
</dbReference>
<comment type="caution">
    <text evidence="3">The sequence shown here is derived from an EMBL/GenBank/DDBJ whole genome shotgun (WGS) entry which is preliminary data.</text>
</comment>
<dbReference type="GO" id="GO:0016592">
    <property type="term" value="C:mediator complex"/>
    <property type="evidence" value="ECO:0007669"/>
    <property type="project" value="TreeGrafter"/>
</dbReference>
<protein>
    <submittedName>
        <fullName evidence="3">Mediator of RNA polymerase II transcription subunit 25</fullName>
    </submittedName>
</protein>
<reference evidence="3" key="1">
    <citation type="submission" date="2022-07" db="EMBL/GenBank/DDBJ databases">
        <authorList>
            <person name="Trinca V."/>
            <person name="Uliana J.V.C."/>
            <person name="Torres T.T."/>
            <person name="Ward R.J."/>
            <person name="Monesi N."/>
        </authorList>
    </citation>
    <scope>NUCLEOTIDE SEQUENCE</scope>
    <source>
        <strain evidence="3">HSMRA1968</strain>
        <tissue evidence="3">Whole embryos</tissue>
    </source>
</reference>